<dbReference type="SUPFAM" id="SSF47459">
    <property type="entry name" value="HLH, helix-loop-helix DNA-binding domain"/>
    <property type="match status" value="1"/>
</dbReference>
<dbReference type="SMART" id="SM00353">
    <property type="entry name" value="HLH"/>
    <property type="match status" value="1"/>
</dbReference>
<sequence length="241" mass="27267">MDPNLQTMFSADAHSFDPMFSGVSLQSLLSLNPSLFADGFPTLASLTDHPNLDDKKKLLIPKTEPQPFSFFPKYHRLPQLHSPDHKRHRLDPSSETSPAIGGKAPSMIPQSNLARQRRQKLSEKTRCLQKLMPWDKKMDQATLLEEAYKYVKFLQAQFCVLQSMPSQSHSSPFLNNGAVFGDLESLNRSQVLQVLVNSPVAQTMLYSQGFCVFSVEQLALLRKLSDTRQLQHRASSKTFFN</sequence>
<accession>A0A8B8KJ98</accession>
<organism evidence="8 9">
    <name type="scientific">Abrus precatorius</name>
    <name type="common">Indian licorice</name>
    <name type="synonym">Glycine abrus</name>
    <dbReference type="NCBI Taxonomy" id="3816"/>
    <lineage>
        <taxon>Eukaryota</taxon>
        <taxon>Viridiplantae</taxon>
        <taxon>Streptophyta</taxon>
        <taxon>Embryophyta</taxon>
        <taxon>Tracheophyta</taxon>
        <taxon>Spermatophyta</taxon>
        <taxon>Magnoliopsida</taxon>
        <taxon>eudicotyledons</taxon>
        <taxon>Gunneridae</taxon>
        <taxon>Pentapetalae</taxon>
        <taxon>rosids</taxon>
        <taxon>fabids</taxon>
        <taxon>Fabales</taxon>
        <taxon>Fabaceae</taxon>
        <taxon>Papilionoideae</taxon>
        <taxon>50 kb inversion clade</taxon>
        <taxon>NPAAA clade</taxon>
        <taxon>indigoferoid/millettioid clade</taxon>
        <taxon>Abreae</taxon>
        <taxon>Abrus</taxon>
    </lineage>
</organism>
<dbReference type="InterPro" id="IPR045843">
    <property type="entry name" value="IND-like"/>
</dbReference>
<evidence type="ECO:0000256" key="1">
    <source>
        <dbReference type="ARBA" id="ARBA00004123"/>
    </source>
</evidence>
<evidence type="ECO:0000256" key="5">
    <source>
        <dbReference type="ARBA" id="ARBA00023242"/>
    </source>
</evidence>
<dbReference type="AlphaFoldDB" id="A0A8B8KJ98"/>
<dbReference type="Pfam" id="PF00010">
    <property type="entry name" value="HLH"/>
    <property type="match status" value="1"/>
</dbReference>
<reference evidence="9" key="2">
    <citation type="submission" date="2025-08" db="UniProtKB">
        <authorList>
            <consortium name="RefSeq"/>
        </authorList>
    </citation>
    <scope>IDENTIFICATION</scope>
    <source>
        <tissue evidence="9">Young leaves</tissue>
    </source>
</reference>
<name>A0A8B8KJ98_ABRPR</name>
<dbReference type="GeneID" id="113855910"/>
<dbReference type="RefSeq" id="XP_027343343.1">
    <property type="nucleotide sequence ID" value="XM_027487542.1"/>
</dbReference>
<evidence type="ECO:0000256" key="3">
    <source>
        <dbReference type="ARBA" id="ARBA00023125"/>
    </source>
</evidence>
<evidence type="ECO:0000259" key="7">
    <source>
        <dbReference type="PROSITE" id="PS50888"/>
    </source>
</evidence>
<protein>
    <submittedName>
        <fullName evidence="9">Transcription factor bHLH117</fullName>
    </submittedName>
</protein>
<dbReference type="OrthoDB" id="1610519at2759"/>
<dbReference type="Gene3D" id="4.10.280.10">
    <property type="entry name" value="Helix-loop-helix DNA-binding domain"/>
    <property type="match status" value="1"/>
</dbReference>
<evidence type="ECO:0000313" key="8">
    <source>
        <dbReference type="Proteomes" id="UP000694853"/>
    </source>
</evidence>
<evidence type="ECO:0000313" key="9">
    <source>
        <dbReference type="RefSeq" id="XP_027343343.1"/>
    </source>
</evidence>
<feature type="domain" description="BHLH" evidence="7">
    <location>
        <begin position="105"/>
        <end position="154"/>
    </location>
</feature>
<dbReference type="InterPro" id="IPR011598">
    <property type="entry name" value="bHLH_dom"/>
</dbReference>
<evidence type="ECO:0000256" key="4">
    <source>
        <dbReference type="ARBA" id="ARBA00023163"/>
    </source>
</evidence>
<dbReference type="PROSITE" id="PS50888">
    <property type="entry name" value="BHLH"/>
    <property type="match status" value="1"/>
</dbReference>
<keyword evidence="8" id="KW-1185">Reference proteome</keyword>
<reference evidence="8" key="1">
    <citation type="journal article" date="2019" name="Toxins">
        <title>Detection of Abrin-Like and Prepropulchellin-Like Toxin Genes and Transcripts Using Whole Genome Sequencing and Full-Length Transcript Sequencing of Abrus precatorius.</title>
        <authorList>
            <person name="Hovde B.T."/>
            <person name="Daligault H.E."/>
            <person name="Hanschen E.R."/>
            <person name="Kunde Y.A."/>
            <person name="Johnson M.B."/>
            <person name="Starkenburg S.R."/>
            <person name="Johnson S.L."/>
        </authorList>
    </citation>
    <scope>NUCLEOTIDE SEQUENCE [LARGE SCALE GENOMIC DNA]</scope>
</reference>
<dbReference type="PANTHER" id="PTHR45914">
    <property type="entry name" value="TRANSCRIPTION FACTOR HEC3-RELATED"/>
    <property type="match status" value="1"/>
</dbReference>
<dbReference type="GO" id="GO:0003677">
    <property type="term" value="F:DNA binding"/>
    <property type="evidence" value="ECO:0007669"/>
    <property type="project" value="UniProtKB-KW"/>
</dbReference>
<evidence type="ECO:0000256" key="2">
    <source>
        <dbReference type="ARBA" id="ARBA00023015"/>
    </source>
</evidence>
<proteinExistence type="predicted"/>
<dbReference type="InterPro" id="IPR036638">
    <property type="entry name" value="HLH_DNA-bd_sf"/>
</dbReference>
<keyword evidence="2" id="KW-0805">Transcription regulation</keyword>
<dbReference type="PANTHER" id="PTHR45914:SF24">
    <property type="entry name" value="BHLH DOMAIN-CONTAINING PROTEIN"/>
    <property type="match status" value="1"/>
</dbReference>
<gene>
    <name evidence="9" type="primary">LOC113855910</name>
</gene>
<evidence type="ECO:0000256" key="6">
    <source>
        <dbReference type="SAM" id="MobiDB-lite"/>
    </source>
</evidence>
<keyword evidence="4" id="KW-0804">Transcription</keyword>
<dbReference type="GO" id="GO:0046983">
    <property type="term" value="F:protein dimerization activity"/>
    <property type="evidence" value="ECO:0007669"/>
    <property type="project" value="InterPro"/>
</dbReference>
<feature type="region of interest" description="Disordered" evidence="6">
    <location>
        <begin position="81"/>
        <end position="107"/>
    </location>
</feature>
<dbReference type="GO" id="GO:0005634">
    <property type="term" value="C:nucleus"/>
    <property type="evidence" value="ECO:0007669"/>
    <property type="project" value="UniProtKB-SubCell"/>
</dbReference>
<comment type="subcellular location">
    <subcellularLocation>
        <location evidence="1">Nucleus</location>
    </subcellularLocation>
</comment>
<dbReference type="Proteomes" id="UP000694853">
    <property type="component" value="Unplaced"/>
</dbReference>
<dbReference type="KEGG" id="aprc:113855910"/>
<dbReference type="GO" id="GO:0003700">
    <property type="term" value="F:DNA-binding transcription factor activity"/>
    <property type="evidence" value="ECO:0007669"/>
    <property type="project" value="InterPro"/>
</dbReference>
<keyword evidence="5" id="KW-0539">Nucleus</keyword>
<keyword evidence="3" id="KW-0238">DNA-binding</keyword>